<keyword evidence="13 14" id="KW-0460">Magnesium</keyword>
<dbReference type="PANTHER" id="PTHR10954:SF23">
    <property type="entry name" value="RIBONUCLEASE"/>
    <property type="match status" value="1"/>
</dbReference>
<dbReference type="EC" id="3.1.26.4" evidence="6 14"/>
<evidence type="ECO:0000256" key="15">
    <source>
        <dbReference type="PROSITE-ProRule" id="PRU01319"/>
    </source>
</evidence>
<evidence type="ECO:0000256" key="11">
    <source>
        <dbReference type="ARBA" id="ARBA00022759"/>
    </source>
</evidence>
<dbReference type="HAMAP" id="MF_00053">
    <property type="entry name" value="RNase_HIII"/>
    <property type="match status" value="1"/>
</dbReference>
<dbReference type="Proteomes" id="UP001275436">
    <property type="component" value="Unassembled WGS sequence"/>
</dbReference>
<comment type="cofactor">
    <cofactor evidence="14 15">
        <name>Mn(2+)</name>
        <dbReference type="ChEBI" id="CHEBI:29035"/>
    </cofactor>
    <cofactor evidence="14 15">
        <name>Mg(2+)</name>
        <dbReference type="ChEBI" id="CHEBI:18420"/>
    </cofactor>
    <text evidence="14 15">Manganese or magnesium. Binds 1 divalent metal ion per monomer in the absence of substrate. May bind a second metal ion after substrate binding.</text>
</comment>
<feature type="domain" description="RNase H type-2" evidence="16">
    <location>
        <begin position="92"/>
        <end position="308"/>
    </location>
</feature>
<evidence type="ECO:0000256" key="10">
    <source>
        <dbReference type="ARBA" id="ARBA00022723"/>
    </source>
</evidence>
<comment type="function">
    <text evidence="3 14">Endonuclease that specifically degrades the RNA of RNA-DNA hybrids.</text>
</comment>
<evidence type="ECO:0000313" key="18">
    <source>
        <dbReference type="Proteomes" id="UP001275436"/>
    </source>
</evidence>
<dbReference type="RefSeq" id="WP_077596566.1">
    <property type="nucleotide sequence ID" value="NZ_BSKO01000001.1"/>
</dbReference>
<proteinExistence type="inferred from homology"/>
<keyword evidence="18" id="KW-1185">Reference proteome</keyword>
<reference evidence="17 18" key="1">
    <citation type="submission" date="2023-02" db="EMBL/GenBank/DDBJ databases">
        <title>Oceanobacillus kimchii IFOP_LL358 isolated form Alexandrium catenella lab strain.</title>
        <authorList>
            <person name="Gajardo G."/>
            <person name="Ueki S."/>
            <person name="Maruyama F."/>
        </authorList>
    </citation>
    <scope>NUCLEOTIDE SEQUENCE [LARGE SCALE GENOMIC DNA]</scope>
    <source>
        <strain evidence="17 18">IFOP_LL358</strain>
    </source>
</reference>
<evidence type="ECO:0000256" key="7">
    <source>
        <dbReference type="ARBA" id="ARBA00021407"/>
    </source>
</evidence>
<dbReference type="InterPro" id="IPR012337">
    <property type="entry name" value="RNaseH-like_sf"/>
</dbReference>
<evidence type="ECO:0000256" key="6">
    <source>
        <dbReference type="ARBA" id="ARBA00012180"/>
    </source>
</evidence>
<comment type="subcellular location">
    <subcellularLocation>
        <location evidence="4 14">Cytoplasm</location>
    </subcellularLocation>
</comment>
<evidence type="ECO:0000256" key="1">
    <source>
        <dbReference type="ARBA" id="ARBA00000077"/>
    </source>
</evidence>
<dbReference type="PANTHER" id="PTHR10954">
    <property type="entry name" value="RIBONUCLEASE H2 SUBUNIT A"/>
    <property type="match status" value="1"/>
</dbReference>
<keyword evidence="9 14" id="KW-0540">Nuclease</keyword>
<name>A0ABQ5TNV8_9BACI</name>
<dbReference type="InterPro" id="IPR024568">
    <property type="entry name" value="RNase_HIII_N"/>
</dbReference>
<comment type="caution">
    <text evidence="17">The sequence shown here is derived from an EMBL/GenBank/DDBJ whole genome shotgun (WGS) entry which is preliminary data.</text>
</comment>
<evidence type="ECO:0000256" key="2">
    <source>
        <dbReference type="ARBA" id="ARBA00001946"/>
    </source>
</evidence>
<evidence type="ECO:0000256" key="13">
    <source>
        <dbReference type="ARBA" id="ARBA00022842"/>
    </source>
</evidence>
<dbReference type="InterPro" id="IPR004641">
    <property type="entry name" value="RNase_HIII"/>
</dbReference>
<dbReference type="CDD" id="cd06590">
    <property type="entry name" value="RNase_HII_bacteria_HIII_like"/>
    <property type="match status" value="1"/>
</dbReference>
<dbReference type="PIRSF" id="PIRSF037748">
    <property type="entry name" value="RnhC"/>
    <property type="match status" value="1"/>
</dbReference>
<dbReference type="Gene3D" id="3.30.310.10">
    <property type="entry name" value="TATA-Binding Protein"/>
    <property type="match status" value="1"/>
</dbReference>
<dbReference type="Gene3D" id="3.30.420.10">
    <property type="entry name" value="Ribonuclease H-like superfamily/Ribonuclease H"/>
    <property type="match status" value="1"/>
</dbReference>
<dbReference type="InterPro" id="IPR024567">
    <property type="entry name" value="RNase_HII/HIII_dom"/>
</dbReference>
<comment type="cofactor">
    <cofactor evidence="2">
        <name>Mg(2+)</name>
        <dbReference type="ChEBI" id="CHEBI:18420"/>
    </cofactor>
</comment>
<feature type="binding site" evidence="14 15">
    <location>
        <position position="98"/>
    </location>
    <ligand>
        <name>a divalent metal cation</name>
        <dbReference type="ChEBI" id="CHEBI:60240"/>
    </ligand>
</feature>
<comment type="similarity">
    <text evidence="5 14">Belongs to the RNase HII family. RnhC subfamily.</text>
</comment>
<sequence length="308" mass="34402">MSQQVIVTTKEQIQEMKKYYISQLTSTPQGAIFRAKTNNAVITAYQSGKVLFQGSAPESEAMKWADITVKDKKKQALDQKHSYSPHAGLFTDNHIGSDEAGTGDYFGPITVAALFATKEQQVKLKQIGVRDSKHLNDTKIKQIAKEIVQLQIPYTLLLLPNEKYNKLQAKGWSQGKMKAMLHHHAIDKLLQKIDVNSLKGIVIDQFCQPPVYKKYLQSEKKTLHPNTTFITKAESHSVSVAAASILARSRFVKAMDELSEDAKIELPKGASAKVDQTAARIMRSKGFEALDKYAKTHFANTQKAQKLL</sequence>
<dbReference type="NCBIfam" id="TIGR00716">
    <property type="entry name" value="rnhC"/>
    <property type="match status" value="1"/>
</dbReference>
<evidence type="ECO:0000256" key="9">
    <source>
        <dbReference type="ARBA" id="ARBA00022722"/>
    </source>
</evidence>
<gene>
    <name evidence="14 17" type="primary">rnhC</name>
    <name evidence="17" type="ORF">MACH08_25740</name>
</gene>
<evidence type="ECO:0000256" key="4">
    <source>
        <dbReference type="ARBA" id="ARBA00004496"/>
    </source>
</evidence>
<evidence type="ECO:0000313" key="17">
    <source>
        <dbReference type="EMBL" id="GLO66790.1"/>
    </source>
</evidence>
<evidence type="ECO:0000256" key="8">
    <source>
        <dbReference type="ARBA" id="ARBA00022490"/>
    </source>
</evidence>
<dbReference type="SUPFAM" id="SSF53098">
    <property type="entry name" value="Ribonuclease H-like"/>
    <property type="match status" value="1"/>
</dbReference>
<evidence type="ECO:0000259" key="16">
    <source>
        <dbReference type="PROSITE" id="PS51975"/>
    </source>
</evidence>
<evidence type="ECO:0000256" key="5">
    <source>
        <dbReference type="ARBA" id="ARBA00008378"/>
    </source>
</evidence>
<accession>A0ABQ5TNV8</accession>
<feature type="binding site" evidence="14 15">
    <location>
        <position position="204"/>
    </location>
    <ligand>
        <name>a divalent metal cation</name>
        <dbReference type="ChEBI" id="CHEBI:60240"/>
    </ligand>
</feature>
<keyword evidence="12 14" id="KW-0378">Hydrolase</keyword>
<organism evidence="17 18">
    <name type="scientific">Oceanobacillus kimchii</name>
    <dbReference type="NCBI Taxonomy" id="746691"/>
    <lineage>
        <taxon>Bacteria</taxon>
        <taxon>Bacillati</taxon>
        <taxon>Bacillota</taxon>
        <taxon>Bacilli</taxon>
        <taxon>Bacillales</taxon>
        <taxon>Bacillaceae</taxon>
        <taxon>Oceanobacillus</taxon>
    </lineage>
</organism>
<dbReference type="CDD" id="cd14796">
    <property type="entry name" value="RNAse_HIII_N"/>
    <property type="match status" value="1"/>
</dbReference>
<keyword evidence="11 14" id="KW-0255">Endonuclease</keyword>
<keyword evidence="8 14" id="KW-0963">Cytoplasm</keyword>
<dbReference type="InterPro" id="IPR036397">
    <property type="entry name" value="RNaseH_sf"/>
</dbReference>
<dbReference type="Pfam" id="PF11858">
    <property type="entry name" value="DUF3378"/>
    <property type="match status" value="1"/>
</dbReference>
<evidence type="ECO:0000256" key="3">
    <source>
        <dbReference type="ARBA" id="ARBA00004065"/>
    </source>
</evidence>
<keyword evidence="10 14" id="KW-0479">Metal-binding</keyword>
<dbReference type="InterPro" id="IPR012295">
    <property type="entry name" value="TBP_dom_sf"/>
</dbReference>
<dbReference type="PROSITE" id="PS51975">
    <property type="entry name" value="RNASE_H_2"/>
    <property type="match status" value="1"/>
</dbReference>
<dbReference type="EMBL" id="BSKO01000001">
    <property type="protein sequence ID" value="GLO66790.1"/>
    <property type="molecule type" value="Genomic_DNA"/>
</dbReference>
<evidence type="ECO:0000256" key="12">
    <source>
        <dbReference type="ARBA" id="ARBA00022801"/>
    </source>
</evidence>
<protein>
    <recommendedName>
        <fullName evidence="7 14">Ribonuclease HIII</fullName>
        <shortName evidence="14">RNase HIII</shortName>
        <ecNumber evidence="6 14">3.1.26.4</ecNumber>
    </recommendedName>
</protein>
<dbReference type="Pfam" id="PF01351">
    <property type="entry name" value="RNase_HII"/>
    <property type="match status" value="1"/>
</dbReference>
<dbReference type="InterPro" id="IPR001352">
    <property type="entry name" value="RNase_HII/HIII"/>
</dbReference>
<evidence type="ECO:0000256" key="14">
    <source>
        <dbReference type="HAMAP-Rule" id="MF_00053"/>
    </source>
</evidence>
<comment type="catalytic activity">
    <reaction evidence="1 14 15">
        <text>Endonucleolytic cleavage to 5'-phosphomonoester.</text>
        <dbReference type="EC" id="3.1.26.4"/>
    </reaction>
</comment>
<feature type="binding site" evidence="14 15">
    <location>
        <position position="99"/>
    </location>
    <ligand>
        <name>a divalent metal cation</name>
        <dbReference type="ChEBI" id="CHEBI:60240"/>
    </ligand>
</feature>